<evidence type="ECO:0000313" key="1">
    <source>
        <dbReference type="EMBL" id="EJZ42307.1"/>
    </source>
</evidence>
<accession>A0ABN0H9A9</accession>
<sequence>MNGPHTLDQLLEIKKAFEANTAQNGASPFIDYGSSGATLSMQSLDKTFVAIVSTDRDF</sequence>
<comment type="caution">
    <text evidence="1">The sequence shown here is derived from an EMBL/GenBank/DDBJ whole genome shotgun (WGS) entry which is preliminary data.</text>
</comment>
<organism evidence="1 2">
    <name type="scientific">Leptospira licerasiae str. MMD4847</name>
    <dbReference type="NCBI Taxonomy" id="1049971"/>
    <lineage>
        <taxon>Bacteria</taxon>
        <taxon>Pseudomonadati</taxon>
        <taxon>Spirochaetota</taxon>
        <taxon>Spirochaetia</taxon>
        <taxon>Leptospirales</taxon>
        <taxon>Leptospiraceae</taxon>
        <taxon>Leptospira</taxon>
    </lineage>
</organism>
<gene>
    <name evidence="1" type="ORF">LEP1GSC178_0098</name>
</gene>
<dbReference type="Proteomes" id="UP000018720">
    <property type="component" value="Unassembled WGS sequence"/>
</dbReference>
<keyword evidence="2" id="KW-1185">Reference proteome</keyword>
<evidence type="ECO:0000313" key="2">
    <source>
        <dbReference type="Proteomes" id="UP000018720"/>
    </source>
</evidence>
<dbReference type="EMBL" id="AHOM02000005">
    <property type="protein sequence ID" value="EJZ42307.1"/>
    <property type="molecule type" value="Genomic_DNA"/>
</dbReference>
<protein>
    <submittedName>
        <fullName evidence="1">Uncharacterized protein</fullName>
    </submittedName>
</protein>
<proteinExistence type="predicted"/>
<reference evidence="1 2" key="1">
    <citation type="submission" date="2012-08" db="EMBL/GenBank/DDBJ databases">
        <authorList>
            <person name="Harkins D.M."/>
            <person name="Durkin A.S."/>
            <person name="Selengut J.D."/>
            <person name="Sanka R."/>
            <person name="DePew J."/>
            <person name="Purushe J."/>
            <person name="Matthias M.A."/>
            <person name="Vinetz J.M."/>
            <person name="Sutton G.G."/>
            <person name="Nelson W.C."/>
            <person name="Fouts D.E."/>
        </authorList>
    </citation>
    <scope>NUCLEOTIDE SEQUENCE [LARGE SCALE GENOMIC DNA]</scope>
    <source>
        <strain evidence="1 2">MMD4847</strain>
    </source>
</reference>
<name>A0ABN0H9A9_9LEPT</name>